<keyword evidence="6" id="KW-0206">Cytoskeleton</keyword>
<evidence type="ECO:0000256" key="5">
    <source>
        <dbReference type="ARBA" id="ARBA00023069"/>
    </source>
</evidence>
<dbReference type="GO" id="GO:0070286">
    <property type="term" value="P:axonemal dynein complex assembly"/>
    <property type="evidence" value="ECO:0007669"/>
    <property type="project" value="InterPro"/>
</dbReference>
<feature type="domain" description="Dynein regulatory complex protein 1/2 N-terminal" evidence="14">
    <location>
        <begin position="28"/>
        <end position="128"/>
    </location>
</feature>
<comment type="subcellular location">
    <subcellularLocation>
        <location evidence="1">Cytoplasm</location>
        <location evidence="1">Cytoskeleton</location>
        <location evidence="1">Flagellum axoneme</location>
    </subcellularLocation>
    <subcellularLocation>
        <location evidence="8">Cytoplasm</location>
        <location evidence="8">Cytoskeleton</location>
        <location evidence="8">Flagellum basal body</location>
    </subcellularLocation>
</comment>
<evidence type="ECO:0000256" key="13">
    <source>
        <dbReference type="SAM" id="Coils"/>
    </source>
</evidence>
<name>A0AAV2TQ47_CALDB</name>
<sequence length="510" mass="59976">MPPKKKKGKKDKFANMTEEEKAAYLEQQKAAEEEMKARKAAMLTKYLQDKLDKEEKATKLSHFKLTQYWRTIMREAKSKELQKDVDILSQTFERIVDRKDSIIKTLIKDLNEAEEQHMMSLRAHLDNVDRLIELQNERLRKLKSDYEEELKKLTAEFGQEENFVIEQHQRQLDDLKDIFVALDSTYTEKENHAKQEHHGLKDELKNKILEDKHALRIALEARVNQLWSEFKTALHHYTKTTDEKIMFFENLKAKDEKSAAEIEMQMRKLQRIGEHITITKRKMAKVSREFEEKNRHLKEEREKLVAHFQNLKLQLSRLRELQHEKLVKVSLESGAATKRVQTLLEKAEKILKLAEHCRKYETEEEKVVPFYTSSLTTEEEKSVQEAFGMEGDDELAKIMRHCAPLEMFWRRFNKVQLDRLAILKERDMLDQENLQLKSLLKQYLDGISVNEEVIAEANSLLVVNGRSNVNKRDLLQDPRVQVLPVPVNTEITTVTPVQVAAHNVANITQR</sequence>
<dbReference type="Proteomes" id="UP001497525">
    <property type="component" value="Unassembled WGS sequence"/>
</dbReference>
<evidence type="ECO:0000256" key="2">
    <source>
        <dbReference type="ARBA" id="ARBA00022490"/>
    </source>
</evidence>
<evidence type="ECO:0000256" key="6">
    <source>
        <dbReference type="ARBA" id="ARBA00023212"/>
    </source>
</evidence>
<dbReference type="InterPro" id="IPR039750">
    <property type="entry name" value="DRC1/DRC2"/>
</dbReference>
<evidence type="ECO:0000256" key="11">
    <source>
        <dbReference type="ARBA" id="ARBA00041517"/>
    </source>
</evidence>
<keyword evidence="7" id="KW-0966">Cell projection</keyword>
<dbReference type="InterPro" id="IPR039505">
    <property type="entry name" value="DRC1/2_N"/>
</dbReference>
<dbReference type="PANTHER" id="PTHR21625">
    <property type="entry name" value="NYD-SP28 PROTEIN"/>
    <property type="match status" value="1"/>
</dbReference>
<evidence type="ECO:0000313" key="15">
    <source>
        <dbReference type="EMBL" id="CAL5139074.1"/>
    </source>
</evidence>
<comment type="function">
    <text evidence="12">Component of the nexin-dynein regulatory complex (N-DRC), a key regulator of ciliary/flagellar motility which maintains the alignment and integrity of the distal axoneme and regulates microtubule sliding in motile axonemes. Plays a critical role in the assembly of N-DRC and also stabilizes the assembly of multiple inner dynein arms and radial spokes. Coassembles with DRC1 to form a central scaffold needed for assembly of the N-DRC and its attachment to the outer doublet microtubules.</text>
</comment>
<proteinExistence type="inferred from homology"/>
<comment type="similarity">
    <text evidence="9">Belongs to the DRC2 family.</text>
</comment>
<keyword evidence="5" id="KW-0969">Cilium</keyword>
<dbReference type="PANTHER" id="PTHR21625:SF0">
    <property type="entry name" value="DYNEIN REGULATORY COMPLEX SUBUNIT 2"/>
    <property type="match status" value="1"/>
</dbReference>
<evidence type="ECO:0000256" key="3">
    <source>
        <dbReference type="ARBA" id="ARBA00022846"/>
    </source>
</evidence>
<evidence type="ECO:0000256" key="12">
    <source>
        <dbReference type="ARBA" id="ARBA00045865"/>
    </source>
</evidence>
<reference evidence="15" key="1">
    <citation type="submission" date="2024-06" db="EMBL/GenBank/DDBJ databases">
        <authorList>
            <person name="Liu X."/>
            <person name="Lenzi L."/>
            <person name="Haldenby T S."/>
            <person name="Uol C."/>
        </authorList>
    </citation>
    <scope>NUCLEOTIDE SEQUENCE</scope>
</reference>
<comment type="caution">
    <text evidence="15">The sequence shown here is derived from an EMBL/GenBank/DDBJ whole genome shotgun (WGS) entry which is preliminary data.</text>
</comment>
<evidence type="ECO:0000256" key="1">
    <source>
        <dbReference type="ARBA" id="ARBA00004611"/>
    </source>
</evidence>
<dbReference type="GO" id="GO:0060285">
    <property type="term" value="P:cilium-dependent cell motility"/>
    <property type="evidence" value="ECO:0007669"/>
    <property type="project" value="TreeGrafter"/>
</dbReference>
<keyword evidence="2" id="KW-0963">Cytoplasm</keyword>
<organism evidence="15 16">
    <name type="scientific">Calicophoron daubneyi</name>
    <name type="common">Rumen fluke</name>
    <name type="synonym">Paramphistomum daubneyi</name>
    <dbReference type="NCBI Taxonomy" id="300641"/>
    <lineage>
        <taxon>Eukaryota</taxon>
        <taxon>Metazoa</taxon>
        <taxon>Spiralia</taxon>
        <taxon>Lophotrochozoa</taxon>
        <taxon>Platyhelminthes</taxon>
        <taxon>Trematoda</taxon>
        <taxon>Digenea</taxon>
        <taxon>Plagiorchiida</taxon>
        <taxon>Pronocephalata</taxon>
        <taxon>Paramphistomoidea</taxon>
        <taxon>Paramphistomidae</taxon>
        <taxon>Calicophoron</taxon>
    </lineage>
</organism>
<feature type="coiled-coil region" evidence="13">
    <location>
        <begin position="280"/>
        <end position="321"/>
    </location>
</feature>
<evidence type="ECO:0000313" key="16">
    <source>
        <dbReference type="Proteomes" id="UP001497525"/>
    </source>
</evidence>
<dbReference type="GO" id="GO:0005858">
    <property type="term" value="C:axonemal dynein complex"/>
    <property type="evidence" value="ECO:0007669"/>
    <property type="project" value="InterPro"/>
</dbReference>
<evidence type="ECO:0000256" key="4">
    <source>
        <dbReference type="ARBA" id="ARBA00023054"/>
    </source>
</evidence>
<evidence type="ECO:0000256" key="10">
    <source>
        <dbReference type="ARBA" id="ARBA00040899"/>
    </source>
</evidence>
<evidence type="ECO:0000256" key="9">
    <source>
        <dbReference type="ARBA" id="ARBA00038424"/>
    </source>
</evidence>
<evidence type="ECO:0000256" key="7">
    <source>
        <dbReference type="ARBA" id="ARBA00023273"/>
    </source>
</evidence>
<dbReference type="GO" id="GO:0003352">
    <property type="term" value="P:regulation of cilium movement"/>
    <property type="evidence" value="ECO:0007669"/>
    <property type="project" value="TreeGrafter"/>
</dbReference>
<keyword evidence="3" id="KW-0282">Flagellum</keyword>
<gene>
    <name evidence="15" type="ORF">CDAUBV1_LOCUS14121</name>
</gene>
<evidence type="ECO:0000256" key="8">
    <source>
        <dbReference type="ARBA" id="ARBA00037841"/>
    </source>
</evidence>
<dbReference type="EMBL" id="CAXLJL010000589">
    <property type="protein sequence ID" value="CAL5139074.1"/>
    <property type="molecule type" value="Genomic_DNA"/>
</dbReference>
<protein>
    <recommendedName>
        <fullName evidence="10">Dynein regulatory complex subunit 2</fullName>
    </recommendedName>
    <alternativeName>
        <fullName evidence="11">Coiled-coil domain-containing protein 65</fullName>
    </alternativeName>
</protein>
<keyword evidence="4 13" id="KW-0175">Coiled coil</keyword>
<evidence type="ECO:0000259" key="14">
    <source>
        <dbReference type="Pfam" id="PF14772"/>
    </source>
</evidence>
<dbReference type="Pfam" id="PF14772">
    <property type="entry name" value="NYD-SP28"/>
    <property type="match status" value="1"/>
</dbReference>
<feature type="coiled-coil region" evidence="13">
    <location>
        <begin position="96"/>
        <end position="185"/>
    </location>
</feature>
<dbReference type="AlphaFoldDB" id="A0AAV2TQ47"/>
<accession>A0AAV2TQ47</accession>